<dbReference type="Proteomes" id="UP000290289">
    <property type="component" value="Chromosome 11"/>
</dbReference>
<dbReference type="AlphaFoldDB" id="A0A498IMY6"/>
<accession>A0A498IMY6</accession>
<evidence type="ECO:0000313" key="2">
    <source>
        <dbReference type="Proteomes" id="UP000290289"/>
    </source>
</evidence>
<dbReference type="EMBL" id="RDQH01000337">
    <property type="protein sequence ID" value="RXH83342.1"/>
    <property type="molecule type" value="Genomic_DNA"/>
</dbReference>
<evidence type="ECO:0000313" key="1">
    <source>
        <dbReference type="EMBL" id="RXH83342.1"/>
    </source>
</evidence>
<name>A0A498IMY6_MALDO</name>
<sequence>MGTKRELLWRLRSGASRSGRGRCVDAVVEALVEGVKKLVVEVNLGFEGQEGDNVGGWEKEVWRRRWEWKGSSGVDSGGDEEEVWRCILTITVH</sequence>
<organism evidence="1 2">
    <name type="scientific">Malus domestica</name>
    <name type="common">Apple</name>
    <name type="synonym">Pyrus malus</name>
    <dbReference type="NCBI Taxonomy" id="3750"/>
    <lineage>
        <taxon>Eukaryota</taxon>
        <taxon>Viridiplantae</taxon>
        <taxon>Streptophyta</taxon>
        <taxon>Embryophyta</taxon>
        <taxon>Tracheophyta</taxon>
        <taxon>Spermatophyta</taxon>
        <taxon>Magnoliopsida</taxon>
        <taxon>eudicotyledons</taxon>
        <taxon>Gunneridae</taxon>
        <taxon>Pentapetalae</taxon>
        <taxon>rosids</taxon>
        <taxon>fabids</taxon>
        <taxon>Rosales</taxon>
        <taxon>Rosaceae</taxon>
        <taxon>Amygdaloideae</taxon>
        <taxon>Maleae</taxon>
        <taxon>Malus</taxon>
    </lineage>
</organism>
<proteinExistence type="predicted"/>
<protein>
    <submittedName>
        <fullName evidence="1">Uncharacterized protein</fullName>
    </submittedName>
</protein>
<keyword evidence="2" id="KW-1185">Reference proteome</keyword>
<comment type="caution">
    <text evidence="1">The sequence shown here is derived from an EMBL/GenBank/DDBJ whole genome shotgun (WGS) entry which is preliminary data.</text>
</comment>
<reference evidence="1 2" key="1">
    <citation type="submission" date="2018-10" db="EMBL/GenBank/DDBJ databases">
        <title>A high-quality apple genome assembly.</title>
        <authorList>
            <person name="Hu J."/>
        </authorList>
    </citation>
    <scope>NUCLEOTIDE SEQUENCE [LARGE SCALE GENOMIC DNA]</scope>
    <source>
        <strain evidence="2">cv. HFTH1</strain>
        <tissue evidence="1">Young leaf</tissue>
    </source>
</reference>
<gene>
    <name evidence="1" type="ORF">DVH24_005595</name>
</gene>